<name>A0A284QQL9_ARMOS</name>
<gene>
    <name evidence="1" type="ORF">ARMOST_02002</name>
</gene>
<protein>
    <submittedName>
        <fullName evidence="1">Uncharacterized protein</fullName>
    </submittedName>
</protein>
<reference evidence="2" key="1">
    <citation type="journal article" date="2017" name="Nat. Ecol. Evol.">
        <title>Genome expansion and lineage-specific genetic innovations in the forest pathogenic fungi Armillaria.</title>
        <authorList>
            <person name="Sipos G."/>
            <person name="Prasanna A.N."/>
            <person name="Walter M.C."/>
            <person name="O'Connor E."/>
            <person name="Balint B."/>
            <person name="Krizsan K."/>
            <person name="Kiss B."/>
            <person name="Hess J."/>
            <person name="Varga T."/>
            <person name="Slot J."/>
            <person name="Riley R."/>
            <person name="Boka B."/>
            <person name="Rigling D."/>
            <person name="Barry K."/>
            <person name="Lee J."/>
            <person name="Mihaltcheva S."/>
            <person name="LaButti K."/>
            <person name="Lipzen A."/>
            <person name="Waldron R."/>
            <person name="Moloney N.M."/>
            <person name="Sperisen C."/>
            <person name="Kredics L."/>
            <person name="Vagvoelgyi C."/>
            <person name="Patrignani A."/>
            <person name="Fitzpatrick D."/>
            <person name="Nagy I."/>
            <person name="Doyle S."/>
            <person name="Anderson J.B."/>
            <person name="Grigoriev I.V."/>
            <person name="Gueldener U."/>
            <person name="Muensterkoetter M."/>
            <person name="Nagy L.G."/>
        </authorList>
    </citation>
    <scope>NUCLEOTIDE SEQUENCE [LARGE SCALE GENOMIC DNA]</scope>
    <source>
        <strain evidence="2">C18/9</strain>
    </source>
</reference>
<evidence type="ECO:0000313" key="2">
    <source>
        <dbReference type="Proteomes" id="UP000219338"/>
    </source>
</evidence>
<dbReference type="EMBL" id="FUEG01000001">
    <property type="protein sequence ID" value="SJK98733.1"/>
    <property type="molecule type" value="Genomic_DNA"/>
</dbReference>
<dbReference type="Proteomes" id="UP000219338">
    <property type="component" value="Unassembled WGS sequence"/>
</dbReference>
<organism evidence="1 2">
    <name type="scientific">Armillaria ostoyae</name>
    <name type="common">Armillaria root rot fungus</name>
    <dbReference type="NCBI Taxonomy" id="47428"/>
    <lineage>
        <taxon>Eukaryota</taxon>
        <taxon>Fungi</taxon>
        <taxon>Dikarya</taxon>
        <taxon>Basidiomycota</taxon>
        <taxon>Agaricomycotina</taxon>
        <taxon>Agaricomycetes</taxon>
        <taxon>Agaricomycetidae</taxon>
        <taxon>Agaricales</taxon>
        <taxon>Marasmiineae</taxon>
        <taxon>Physalacriaceae</taxon>
        <taxon>Armillaria</taxon>
    </lineage>
</organism>
<proteinExistence type="predicted"/>
<keyword evidence="2" id="KW-1185">Reference proteome</keyword>
<sequence length="60" mass="7021">MDLRLDVEFQLLSPAPYHLSELVENIDLVNSKCRAIKEEIAQSWNDHRISFSPILIRRSL</sequence>
<accession>A0A284QQL9</accession>
<evidence type="ECO:0000313" key="1">
    <source>
        <dbReference type="EMBL" id="SJK98733.1"/>
    </source>
</evidence>
<dbReference type="AlphaFoldDB" id="A0A284QQL9"/>